<dbReference type="EMBL" id="LT670817">
    <property type="protein sequence ID" value="SHG80645.1"/>
    <property type="molecule type" value="Genomic_DNA"/>
</dbReference>
<organism evidence="1 2">
    <name type="scientific">Bradyrhizobium erythrophlei</name>
    <dbReference type="NCBI Taxonomy" id="1437360"/>
    <lineage>
        <taxon>Bacteria</taxon>
        <taxon>Pseudomonadati</taxon>
        <taxon>Pseudomonadota</taxon>
        <taxon>Alphaproteobacteria</taxon>
        <taxon>Hyphomicrobiales</taxon>
        <taxon>Nitrobacteraceae</taxon>
        <taxon>Bradyrhizobium</taxon>
    </lineage>
</organism>
<dbReference type="Proteomes" id="UP000189796">
    <property type="component" value="Chromosome I"/>
</dbReference>
<evidence type="ECO:0000313" key="2">
    <source>
        <dbReference type="Proteomes" id="UP000189796"/>
    </source>
</evidence>
<dbReference type="RefSeq" id="WP_079601662.1">
    <property type="nucleotide sequence ID" value="NZ_LT670817.1"/>
</dbReference>
<dbReference type="AlphaFoldDB" id="A0A1M5MTW0"/>
<accession>A0A1M5MTW0</accession>
<name>A0A1M5MTW0_9BRAD</name>
<sequence length="67" mass="7657">MAQKANLTPVDKYESDRREAKRLDLEKHARLEAGLIDPVSAIQPAPTAEHQHREGLSFWQAVKTMFK</sequence>
<evidence type="ECO:0000313" key="1">
    <source>
        <dbReference type="EMBL" id="SHG80645.1"/>
    </source>
</evidence>
<protein>
    <submittedName>
        <fullName evidence="1">Uncharacterized protein</fullName>
    </submittedName>
</protein>
<proteinExistence type="predicted"/>
<dbReference type="OrthoDB" id="8258208at2"/>
<gene>
    <name evidence="1" type="ORF">SAMN05443248_2720</name>
</gene>
<reference evidence="1 2" key="1">
    <citation type="submission" date="2016-11" db="EMBL/GenBank/DDBJ databases">
        <authorList>
            <person name="Jaros S."/>
            <person name="Januszkiewicz K."/>
            <person name="Wedrychowicz H."/>
        </authorList>
    </citation>
    <scope>NUCLEOTIDE SEQUENCE [LARGE SCALE GENOMIC DNA]</scope>
    <source>
        <strain evidence="1 2">GAS138</strain>
    </source>
</reference>